<dbReference type="AlphaFoldDB" id="A0A6S7FHX7"/>
<dbReference type="EMBL" id="CACRXK020000027">
    <property type="protein sequence ID" value="CAB3977057.1"/>
    <property type="molecule type" value="Genomic_DNA"/>
</dbReference>
<feature type="transmembrane region" description="Helical" evidence="2">
    <location>
        <begin position="401"/>
        <end position="423"/>
    </location>
</feature>
<keyword evidence="2" id="KW-0472">Membrane</keyword>
<evidence type="ECO:0000313" key="3">
    <source>
        <dbReference type="EMBL" id="CAB3977057.1"/>
    </source>
</evidence>
<feature type="transmembrane region" description="Helical" evidence="2">
    <location>
        <begin position="348"/>
        <end position="368"/>
    </location>
</feature>
<evidence type="ECO:0000256" key="1">
    <source>
        <dbReference type="SAM" id="MobiDB-lite"/>
    </source>
</evidence>
<dbReference type="Proteomes" id="UP001152795">
    <property type="component" value="Unassembled WGS sequence"/>
</dbReference>
<sequence>MERVSTILDEYSSEYSEIWGGDFGAEELDELDRLYPNCREMEPEDMDSEIDILRRQMGTGESDEGEDIQREIEYVSQLRRMKVWKNSETEAYLDATHNTLKEEVKTLVVLKRIAKAEVRRNNYSGRIDRLKEIIKNLGFDPNEPEKELEVEEEERRKEEAAKKEEEDRRKAAELERKRLAEAAELERKRLAEAAEVERKKNAEAEIKRQLESLKDDKEKTEYWRKKLEEWEKEKSKPEEPKKSQPKEPKKPQPEEPKKPKGKEPKKPEFKEPKKVDTGDKSEEPAGPDTEWVDNTYNFESLLFQVAEDSIPEDDQPIFSGDSTETMVKDVREDLTRYERFKSWVEDNFGVVIVGIIISVAALLTAVIIQTRKLSSKAANFSNKGSGSDSQPRPLPDVANKLIKFISSNLWKIAIVVGIALYFYH</sequence>
<evidence type="ECO:0000256" key="2">
    <source>
        <dbReference type="SAM" id="Phobius"/>
    </source>
</evidence>
<accession>A0A6S7FHX7</accession>
<proteinExistence type="predicted"/>
<keyword evidence="4" id="KW-1185">Reference proteome</keyword>
<comment type="caution">
    <text evidence="3">The sequence shown here is derived from an EMBL/GenBank/DDBJ whole genome shotgun (WGS) entry which is preliminary data.</text>
</comment>
<feature type="compositionally biased region" description="Basic and acidic residues" evidence="1">
    <location>
        <begin position="192"/>
        <end position="283"/>
    </location>
</feature>
<feature type="region of interest" description="Disordered" evidence="1">
    <location>
        <begin position="144"/>
        <end position="172"/>
    </location>
</feature>
<keyword evidence="2" id="KW-1133">Transmembrane helix</keyword>
<organism evidence="3 4">
    <name type="scientific">Paramuricea clavata</name>
    <name type="common">Red gorgonian</name>
    <name type="synonym">Violescent sea-whip</name>
    <dbReference type="NCBI Taxonomy" id="317549"/>
    <lineage>
        <taxon>Eukaryota</taxon>
        <taxon>Metazoa</taxon>
        <taxon>Cnidaria</taxon>
        <taxon>Anthozoa</taxon>
        <taxon>Octocorallia</taxon>
        <taxon>Malacalcyonacea</taxon>
        <taxon>Plexauridae</taxon>
        <taxon>Paramuricea</taxon>
    </lineage>
</organism>
<feature type="region of interest" description="Disordered" evidence="1">
    <location>
        <begin position="192"/>
        <end position="292"/>
    </location>
</feature>
<name>A0A6S7FHX7_PARCT</name>
<reference evidence="3" key="1">
    <citation type="submission" date="2020-04" db="EMBL/GenBank/DDBJ databases">
        <authorList>
            <person name="Alioto T."/>
            <person name="Alioto T."/>
            <person name="Gomez Garrido J."/>
        </authorList>
    </citation>
    <scope>NUCLEOTIDE SEQUENCE</scope>
    <source>
        <strain evidence="3">A484AB</strain>
    </source>
</reference>
<keyword evidence="2" id="KW-0812">Transmembrane</keyword>
<protein>
    <submittedName>
        <fullName evidence="3">Uncharacterized protein</fullName>
    </submittedName>
</protein>
<gene>
    <name evidence="3" type="ORF">PACLA_8A042643</name>
</gene>
<evidence type="ECO:0000313" key="4">
    <source>
        <dbReference type="Proteomes" id="UP001152795"/>
    </source>
</evidence>